<reference evidence="12" key="2">
    <citation type="submission" date="2020-05" db="UniProtKB">
        <authorList>
            <consortium name="EnsemblMetazoa"/>
        </authorList>
    </citation>
    <scope>IDENTIFICATION</scope>
    <source>
        <strain evidence="12">A-37</strain>
    </source>
</reference>
<feature type="compositionally biased region" description="Basic and acidic residues" evidence="8">
    <location>
        <begin position="775"/>
        <end position="786"/>
    </location>
</feature>
<dbReference type="Gene3D" id="2.60.40.60">
    <property type="entry name" value="Cadherins"/>
    <property type="match status" value="2"/>
</dbReference>
<dbReference type="SUPFAM" id="SSF49313">
    <property type="entry name" value="Cadherin-like"/>
    <property type="match status" value="2"/>
</dbReference>
<evidence type="ECO:0000256" key="5">
    <source>
        <dbReference type="ARBA" id="ARBA00022989"/>
    </source>
</evidence>
<evidence type="ECO:0000313" key="13">
    <source>
        <dbReference type="Proteomes" id="UP000075883"/>
    </source>
</evidence>
<dbReference type="GO" id="GO:0005509">
    <property type="term" value="F:calcium ion binding"/>
    <property type="evidence" value="ECO:0007669"/>
    <property type="project" value="UniProtKB-UniRule"/>
</dbReference>
<keyword evidence="2 9" id="KW-0812">Transmembrane</keyword>
<keyword evidence="5 9" id="KW-1133">Transmembrane helix</keyword>
<evidence type="ECO:0000256" key="2">
    <source>
        <dbReference type="ARBA" id="ARBA00022692"/>
    </source>
</evidence>
<feature type="chain" id="PRO_5008128378" description="Cadherin domain-containing protein" evidence="10">
    <location>
        <begin position="18"/>
        <end position="814"/>
    </location>
</feature>
<keyword evidence="13" id="KW-1185">Reference proteome</keyword>
<evidence type="ECO:0000256" key="9">
    <source>
        <dbReference type="SAM" id="Phobius"/>
    </source>
</evidence>
<dbReference type="AlphaFoldDB" id="A0A182MGB7"/>
<dbReference type="InterPro" id="IPR020894">
    <property type="entry name" value="Cadherin_CS"/>
</dbReference>
<dbReference type="STRING" id="139723.A0A182MGB7"/>
<evidence type="ECO:0000256" key="4">
    <source>
        <dbReference type="ARBA" id="ARBA00022837"/>
    </source>
</evidence>
<comment type="subcellular location">
    <subcellularLocation>
        <location evidence="1">Membrane</location>
    </subcellularLocation>
</comment>
<protein>
    <recommendedName>
        <fullName evidence="11">Cadherin domain-containing protein</fullName>
    </recommendedName>
</protein>
<dbReference type="CDD" id="cd11304">
    <property type="entry name" value="Cadherin_repeat"/>
    <property type="match status" value="1"/>
</dbReference>
<sequence length="814" mass="90516">MLLFLSVLAICVRLYAAQECSSPTFSFTSHLNTELLDLTTLPHVVIASFPVEHVRSATVQTQDSYIESRLSGTELQFVTTEAFALYEEREIQQVIIIQVFYECTTGLKAGIYRQFLKLANNHAPRFLQEAYEALVPLPLPKNFDLSPYLANGAGIMARDIDLENNTVTFSVSANDYMLIESHAVPDDPKQFKAILRLKEQVLKMPNKLELTVTAVDAGIPQKTSEVSVTIEPDLSIVYDDPPEFKETFINRTIEKDLLLQLELIPGTETSDVQYSVEGTDATFFTVSVWSNNTGIDLKVNNLDTLPNAKAFLNVVVVARRSQLQKTSCVVLLNIPSESLPEPPKTTVEKVLSVLHLEEMSTHQDIFPLVIDSCTYSIQSQTPGEYFFIQDSSLASKAFNREDADLFTGLDFPQFWIVLKLLCPVRSTLEAESYNHHTIDAGPMKDIEYATDLTHLNIIVDDINDNSPVFDFPTNNERFAFPSASLAQKLLPDQLLTVVASDLDEGINAVIRYSLTKNDHFDIHPQTGVIFPLNSVFAHEESVSIEIFASDRDGAEDGNISTMKLHVHKVTEAQLVALTVSNMDPDTFESTLQEISVKANIQMGTIRSVHSVDGEASNPNSRSTVSARYTTTAIVYAFQEDRLLRQDELQRVFESADTNLTVKVSKINELYGGSVTIIDSDTTVIYPYIIVAAFFGTLAMAMAAAAFYYRAKARQPNVSDDTSAYPSRSSDVSDAIIVDNVHNISASTPPSEDYKISGGIITESDDNLRPLSELLTIKEDAEHDDKTAPTPPTQQERKKSIKFNENVERIEVLEP</sequence>
<dbReference type="GO" id="GO:0005886">
    <property type="term" value="C:plasma membrane"/>
    <property type="evidence" value="ECO:0007669"/>
    <property type="project" value="InterPro"/>
</dbReference>
<dbReference type="PANTHER" id="PTHR24026:SF137">
    <property type="entry name" value="CADHERIN-RELATED TUMOR SUPPRESSOR"/>
    <property type="match status" value="1"/>
</dbReference>
<dbReference type="PANTHER" id="PTHR24026">
    <property type="entry name" value="FAT ATYPICAL CADHERIN-RELATED"/>
    <property type="match status" value="1"/>
</dbReference>
<keyword evidence="4 7" id="KW-0106">Calcium</keyword>
<feature type="domain" description="Cadherin" evidence="11">
    <location>
        <begin position="494"/>
        <end position="586"/>
    </location>
</feature>
<reference evidence="13" key="1">
    <citation type="submission" date="2013-09" db="EMBL/GenBank/DDBJ databases">
        <title>The Genome Sequence of Anopheles culicifacies species A.</title>
        <authorList>
            <consortium name="The Broad Institute Genomics Platform"/>
            <person name="Neafsey D.E."/>
            <person name="Besansky N."/>
            <person name="Howell P."/>
            <person name="Walton C."/>
            <person name="Young S.K."/>
            <person name="Zeng Q."/>
            <person name="Gargeya S."/>
            <person name="Fitzgerald M."/>
            <person name="Haas B."/>
            <person name="Abouelleil A."/>
            <person name="Allen A.W."/>
            <person name="Alvarado L."/>
            <person name="Arachchi H.M."/>
            <person name="Berlin A.M."/>
            <person name="Chapman S.B."/>
            <person name="Gainer-Dewar J."/>
            <person name="Goldberg J."/>
            <person name="Griggs A."/>
            <person name="Gujja S."/>
            <person name="Hansen M."/>
            <person name="Howarth C."/>
            <person name="Imamovic A."/>
            <person name="Ireland A."/>
            <person name="Larimer J."/>
            <person name="McCowan C."/>
            <person name="Murphy C."/>
            <person name="Pearson M."/>
            <person name="Poon T.W."/>
            <person name="Priest M."/>
            <person name="Roberts A."/>
            <person name="Saif S."/>
            <person name="Shea T."/>
            <person name="Sisk P."/>
            <person name="Sykes S."/>
            <person name="Wortman J."/>
            <person name="Nusbaum C."/>
            <person name="Birren B."/>
        </authorList>
    </citation>
    <scope>NUCLEOTIDE SEQUENCE [LARGE SCALE GENOMIC DNA]</scope>
    <source>
        <strain evidence="13">A-37</strain>
    </source>
</reference>
<dbReference type="PROSITE" id="PS50268">
    <property type="entry name" value="CADHERIN_2"/>
    <property type="match status" value="3"/>
</dbReference>
<dbReference type="InterPro" id="IPR002126">
    <property type="entry name" value="Cadherin-like_dom"/>
</dbReference>
<evidence type="ECO:0000256" key="7">
    <source>
        <dbReference type="PROSITE-ProRule" id="PRU00043"/>
    </source>
</evidence>
<evidence type="ECO:0000256" key="8">
    <source>
        <dbReference type="SAM" id="MobiDB-lite"/>
    </source>
</evidence>
<keyword evidence="3" id="KW-0677">Repeat</keyword>
<feature type="domain" description="Cadherin" evidence="11">
    <location>
        <begin position="374"/>
        <end position="469"/>
    </location>
</feature>
<name>A0A182MGB7_9DIPT</name>
<evidence type="ECO:0000256" key="3">
    <source>
        <dbReference type="ARBA" id="ARBA00022737"/>
    </source>
</evidence>
<proteinExistence type="predicted"/>
<dbReference type="PROSITE" id="PS00232">
    <property type="entry name" value="CADHERIN_1"/>
    <property type="match status" value="1"/>
</dbReference>
<organism evidence="12 13">
    <name type="scientific">Anopheles culicifacies</name>
    <dbReference type="NCBI Taxonomy" id="139723"/>
    <lineage>
        <taxon>Eukaryota</taxon>
        <taxon>Metazoa</taxon>
        <taxon>Ecdysozoa</taxon>
        <taxon>Arthropoda</taxon>
        <taxon>Hexapoda</taxon>
        <taxon>Insecta</taxon>
        <taxon>Pterygota</taxon>
        <taxon>Neoptera</taxon>
        <taxon>Endopterygota</taxon>
        <taxon>Diptera</taxon>
        <taxon>Nematocera</taxon>
        <taxon>Culicoidea</taxon>
        <taxon>Culicidae</taxon>
        <taxon>Anophelinae</taxon>
        <taxon>Anopheles</taxon>
        <taxon>culicifacies species complex</taxon>
    </lineage>
</organism>
<dbReference type="InterPro" id="IPR015919">
    <property type="entry name" value="Cadherin-like_sf"/>
</dbReference>
<feature type="signal peptide" evidence="10">
    <location>
        <begin position="1"/>
        <end position="17"/>
    </location>
</feature>
<dbReference type="GO" id="GO:0007156">
    <property type="term" value="P:homophilic cell adhesion via plasma membrane adhesion molecules"/>
    <property type="evidence" value="ECO:0007669"/>
    <property type="project" value="InterPro"/>
</dbReference>
<evidence type="ECO:0000256" key="6">
    <source>
        <dbReference type="ARBA" id="ARBA00023136"/>
    </source>
</evidence>
<evidence type="ECO:0000256" key="1">
    <source>
        <dbReference type="ARBA" id="ARBA00004370"/>
    </source>
</evidence>
<keyword evidence="10" id="KW-0732">Signal</keyword>
<dbReference type="Proteomes" id="UP000075883">
    <property type="component" value="Unassembled WGS sequence"/>
</dbReference>
<dbReference type="SMART" id="SM00112">
    <property type="entry name" value="CA"/>
    <property type="match status" value="2"/>
</dbReference>
<dbReference type="VEuPathDB" id="VectorBase:ACUA017632"/>
<accession>A0A182MGB7</accession>
<evidence type="ECO:0000259" key="11">
    <source>
        <dbReference type="PROSITE" id="PS50268"/>
    </source>
</evidence>
<dbReference type="EMBL" id="AXCM01000220">
    <property type="status" value="NOT_ANNOTATED_CDS"/>
    <property type="molecule type" value="Genomic_DNA"/>
</dbReference>
<feature type="domain" description="Cadherin" evidence="11">
    <location>
        <begin position="155"/>
        <end position="244"/>
    </location>
</feature>
<evidence type="ECO:0000313" key="12">
    <source>
        <dbReference type="EnsemblMetazoa" id="ACUA017632-PA"/>
    </source>
</evidence>
<feature type="region of interest" description="Disordered" evidence="8">
    <location>
        <begin position="774"/>
        <end position="802"/>
    </location>
</feature>
<feature type="transmembrane region" description="Helical" evidence="9">
    <location>
        <begin position="684"/>
        <end position="708"/>
    </location>
</feature>
<evidence type="ECO:0000256" key="10">
    <source>
        <dbReference type="SAM" id="SignalP"/>
    </source>
</evidence>
<keyword evidence="6 9" id="KW-0472">Membrane</keyword>
<dbReference type="EnsemblMetazoa" id="ACUA017632-RA">
    <property type="protein sequence ID" value="ACUA017632-PA"/>
    <property type="gene ID" value="ACUA017632"/>
</dbReference>